<proteinExistence type="predicted"/>
<sequence>MRKSIMNYEVVHVHNDIPRFYHCEIINVFSYSQSEMENNSLP</sequence>
<dbReference type="Proteomes" id="UP000006002">
    <property type="component" value="Unassembled WGS sequence"/>
</dbReference>
<reference evidence="1 2" key="2">
    <citation type="submission" date="2007-04" db="EMBL/GenBank/DDBJ databases">
        <title>Draft genome sequence of Ruminococcus obeum (ATCC 29174).</title>
        <authorList>
            <person name="Sudarsanam P."/>
            <person name="Ley R."/>
            <person name="Guruge J."/>
            <person name="Turnbaugh P.J."/>
            <person name="Mahowald M."/>
            <person name="Liep D."/>
            <person name="Gordon J."/>
        </authorList>
    </citation>
    <scope>NUCLEOTIDE SEQUENCE [LARGE SCALE GENOMIC DNA]</scope>
    <source>
        <strain evidence="1 2">ATCC 29174</strain>
    </source>
</reference>
<evidence type="ECO:0000313" key="1">
    <source>
        <dbReference type="EMBL" id="EDM85588.1"/>
    </source>
</evidence>
<gene>
    <name evidence="1" type="ORF">RUMOBE_03825</name>
</gene>
<name>A5ZXR9_9FIRM</name>
<organism evidence="1 2">
    <name type="scientific">Blautia obeum ATCC 29174</name>
    <dbReference type="NCBI Taxonomy" id="411459"/>
    <lineage>
        <taxon>Bacteria</taxon>
        <taxon>Bacillati</taxon>
        <taxon>Bacillota</taxon>
        <taxon>Clostridia</taxon>
        <taxon>Lachnospirales</taxon>
        <taxon>Lachnospiraceae</taxon>
        <taxon>Blautia</taxon>
    </lineage>
</organism>
<dbReference type="EMBL" id="AAVO02000027">
    <property type="protein sequence ID" value="EDM85588.1"/>
    <property type="molecule type" value="Genomic_DNA"/>
</dbReference>
<dbReference type="AlphaFoldDB" id="A5ZXR9"/>
<evidence type="ECO:0000313" key="2">
    <source>
        <dbReference type="Proteomes" id="UP000006002"/>
    </source>
</evidence>
<comment type="caution">
    <text evidence="1">The sequence shown here is derived from an EMBL/GenBank/DDBJ whole genome shotgun (WGS) entry which is preliminary data.</text>
</comment>
<reference evidence="1 2" key="1">
    <citation type="submission" date="2007-03" db="EMBL/GenBank/DDBJ databases">
        <authorList>
            <person name="Fulton L."/>
            <person name="Clifton S."/>
            <person name="Fulton B."/>
            <person name="Xu J."/>
            <person name="Minx P."/>
            <person name="Pepin K.H."/>
            <person name="Johnson M."/>
            <person name="Thiruvilangam P."/>
            <person name="Bhonagiri V."/>
            <person name="Nash W.E."/>
            <person name="Mardis E.R."/>
            <person name="Wilson R.K."/>
        </authorList>
    </citation>
    <scope>NUCLEOTIDE SEQUENCE [LARGE SCALE GENOMIC DNA]</scope>
    <source>
        <strain evidence="1 2">ATCC 29174</strain>
    </source>
</reference>
<dbReference type="HOGENOM" id="CLU_3247989_0_0_9"/>
<accession>A5ZXR9</accession>
<protein>
    <submittedName>
        <fullName evidence="1">Uncharacterized protein</fullName>
    </submittedName>
</protein>